<dbReference type="GO" id="GO:0005829">
    <property type="term" value="C:cytosol"/>
    <property type="evidence" value="ECO:0007669"/>
    <property type="project" value="TreeGrafter"/>
</dbReference>
<comment type="pathway">
    <text evidence="1">Cofactor biosynthesis; thiamine diphosphate biosynthesis.</text>
</comment>
<proteinExistence type="predicted"/>
<evidence type="ECO:0000256" key="1">
    <source>
        <dbReference type="ARBA" id="ARBA00004948"/>
    </source>
</evidence>
<keyword evidence="4" id="KW-1185">Reference proteome</keyword>
<gene>
    <name evidence="3" type="ORF">DFJ67_6006</name>
</gene>
<dbReference type="Gene3D" id="1.20.910.10">
    <property type="entry name" value="Heme oxygenase-like"/>
    <property type="match status" value="1"/>
</dbReference>
<dbReference type="RefSeq" id="WP_116071144.1">
    <property type="nucleotide sequence ID" value="NZ_BONB01000118.1"/>
</dbReference>
<dbReference type="SUPFAM" id="SSF48613">
    <property type="entry name" value="Heme oxygenase-like"/>
    <property type="match status" value="1"/>
</dbReference>
<comment type="caution">
    <text evidence="3">The sequence shown here is derived from an EMBL/GenBank/DDBJ whole genome shotgun (WGS) entry which is preliminary data.</text>
</comment>
<dbReference type="Pfam" id="PF03070">
    <property type="entry name" value="TENA_THI-4"/>
    <property type="match status" value="1"/>
</dbReference>
<dbReference type="InterPro" id="IPR004305">
    <property type="entry name" value="Thiaminase-2/PQQC"/>
</dbReference>
<dbReference type="CDD" id="cd19368">
    <property type="entry name" value="TenA_C_AtTH2-like"/>
    <property type="match status" value="1"/>
</dbReference>
<accession>A0A3D9ZST3</accession>
<dbReference type="PANTHER" id="PTHR43198:SF2">
    <property type="entry name" value="SI:CH1073-67J19.1-RELATED"/>
    <property type="match status" value="1"/>
</dbReference>
<dbReference type="AlphaFoldDB" id="A0A3D9ZST3"/>
<reference evidence="3 4" key="1">
    <citation type="submission" date="2018-08" db="EMBL/GenBank/DDBJ databases">
        <title>Sequencing the genomes of 1000 actinobacteria strains.</title>
        <authorList>
            <person name="Klenk H.-P."/>
        </authorList>
    </citation>
    <scope>NUCLEOTIDE SEQUENCE [LARGE SCALE GENOMIC DNA]</scope>
    <source>
        <strain evidence="3 4">DSM 44099</strain>
    </source>
</reference>
<evidence type="ECO:0000259" key="2">
    <source>
        <dbReference type="Pfam" id="PF03070"/>
    </source>
</evidence>
<dbReference type="PANTHER" id="PTHR43198">
    <property type="entry name" value="BIFUNCTIONAL TH2 PROTEIN"/>
    <property type="match status" value="1"/>
</dbReference>
<evidence type="ECO:0000313" key="4">
    <source>
        <dbReference type="Proteomes" id="UP000256913"/>
    </source>
</evidence>
<dbReference type="InterPro" id="IPR016084">
    <property type="entry name" value="Haem_Oase-like_multi-hlx"/>
</dbReference>
<organism evidence="3 4">
    <name type="scientific">Asanoa ferruginea</name>
    <dbReference type="NCBI Taxonomy" id="53367"/>
    <lineage>
        <taxon>Bacteria</taxon>
        <taxon>Bacillati</taxon>
        <taxon>Actinomycetota</taxon>
        <taxon>Actinomycetes</taxon>
        <taxon>Micromonosporales</taxon>
        <taxon>Micromonosporaceae</taxon>
        <taxon>Asanoa</taxon>
    </lineage>
</organism>
<evidence type="ECO:0000313" key="3">
    <source>
        <dbReference type="EMBL" id="REF99959.1"/>
    </source>
</evidence>
<dbReference type="EMBL" id="QUMQ01000001">
    <property type="protein sequence ID" value="REF99959.1"/>
    <property type="molecule type" value="Genomic_DNA"/>
</dbReference>
<dbReference type="OrthoDB" id="34166at2"/>
<name>A0A3D9ZST3_9ACTN</name>
<feature type="domain" description="Thiaminase-2/PQQC" evidence="2">
    <location>
        <begin position="15"/>
        <end position="203"/>
    </location>
</feature>
<sequence length="206" mass="22453">MSVAAALWRANADLALSARNHPFVTGLADGTLPREVFAGYVAQDAFFLESFARGYALALAHSPDRHGLDTFAGLLAGVRDELRLHDGYARQWDIDLGRVEPLPATLAYTDFLLATAALGDLGHTCAALTPCMRLYAHLGQSLTGGDERYGEWIRTYADPAFEELAQTLEGLLDTYATPDDPRAAAIYRRAMGLEVAFFDAAYRQVP</sequence>
<dbReference type="InterPro" id="IPR050967">
    <property type="entry name" value="Thiamine_Salvage_TenA"/>
</dbReference>
<protein>
    <submittedName>
        <fullName evidence="3">Thiaminase/transcriptional activator TenA</fullName>
    </submittedName>
</protein>
<dbReference type="Proteomes" id="UP000256913">
    <property type="component" value="Unassembled WGS sequence"/>
</dbReference>